<evidence type="ECO:0000256" key="1">
    <source>
        <dbReference type="SAM" id="MobiDB-lite"/>
    </source>
</evidence>
<comment type="caution">
    <text evidence="2">The sequence shown here is derived from an EMBL/GenBank/DDBJ whole genome shotgun (WGS) entry which is preliminary data.</text>
</comment>
<sequence>MVVDPLRDRASGQSVRLSELTGPDEAAQIYARLWIRFTSEEGRAGTTAPPIRGPGGVQRYSSPPDQLKITSEQEQKGSPESGQWRCRIE</sequence>
<proteinExistence type="predicted"/>
<feature type="region of interest" description="Disordered" evidence="1">
    <location>
        <begin position="41"/>
        <end position="89"/>
    </location>
</feature>
<evidence type="ECO:0008006" key="4">
    <source>
        <dbReference type="Google" id="ProtNLM"/>
    </source>
</evidence>
<accession>A0ABX3DG37</accession>
<keyword evidence="3" id="KW-1185">Reference proteome</keyword>
<organism evidence="2 3">
    <name type="scientific">Amycolatopsis regifaucium</name>
    <dbReference type="NCBI Taxonomy" id="546365"/>
    <lineage>
        <taxon>Bacteria</taxon>
        <taxon>Bacillati</taxon>
        <taxon>Actinomycetota</taxon>
        <taxon>Actinomycetes</taxon>
        <taxon>Pseudonocardiales</taxon>
        <taxon>Pseudonocardiaceae</taxon>
        <taxon>Amycolatopsis</taxon>
    </lineage>
</organism>
<protein>
    <recommendedName>
        <fullName evidence="4">Ig-like domain-containing protein</fullName>
    </recommendedName>
</protein>
<evidence type="ECO:0000313" key="3">
    <source>
        <dbReference type="Proteomes" id="UP000186883"/>
    </source>
</evidence>
<name>A0ABX3DG37_9PSEU</name>
<reference evidence="2" key="1">
    <citation type="submission" date="2016-11" db="EMBL/GenBank/DDBJ databases">
        <title>Genome sequencing of Amycolatopsis regifaucium.</title>
        <authorList>
            <person name="Mayilraj S."/>
            <person name="Kaur N."/>
        </authorList>
    </citation>
    <scope>NUCLEOTIDE SEQUENCE [LARGE SCALE GENOMIC DNA]</scope>
    <source>
        <strain evidence="2">GY080</strain>
    </source>
</reference>
<dbReference type="EMBL" id="LOBU02000032">
    <property type="protein sequence ID" value="OKA03430.1"/>
    <property type="molecule type" value="Genomic_DNA"/>
</dbReference>
<feature type="compositionally biased region" description="Polar residues" evidence="1">
    <location>
        <begin position="59"/>
        <end position="70"/>
    </location>
</feature>
<evidence type="ECO:0000313" key="2">
    <source>
        <dbReference type="EMBL" id="OKA03430.1"/>
    </source>
</evidence>
<dbReference type="Proteomes" id="UP000186883">
    <property type="component" value="Unassembled WGS sequence"/>
</dbReference>
<gene>
    <name evidence="2" type="ORF">ATP06_0236235</name>
</gene>